<dbReference type="EC" id="4.2.1.17" evidence="1"/>
<dbReference type="SUPFAM" id="SSF52096">
    <property type="entry name" value="ClpP/crotonase"/>
    <property type="match status" value="1"/>
</dbReference>
<dbReference type="Proteomes" id="UP001519332">
    <property type="component" value="Unassembled WGS sequence"/>
</dbReference>
<evidence type="ECO:0000313" key="2">
    <source>
        <dbReference type="Proteomes" id="UP001519332"/>
    </source>
</evidence>
<dbReference type="InterPro" id="IPR001753">
    <property type="entry name" value="Enoyl-CoA_hydra/iso"/>
</dbReference>
<comment type="caution">
    <text evidence="1">The sequence shown here is derived from an EMBL/GenBank/DDBJ whole genome shotgun (WGS) entry which is preliminary data.</text>
</comment>
<protein>
    <submittedName>
        <fullName evidence="1">Enoyl-CoA hydratase</fullName>
        <ecNumber evidence="1">4.2.1.17</ecNumber>
    </submittedName>
</protein>
<sequence>MIETTDQDGVAVLRLSNGPVNALDLDILTELPGVLAAVADAKAVVVTGAGKCFSAGVDLKRIVEDGSDYIEKFIPALGAAALALFEHPKPTVAAVNGHALAGGCVLAAAADVAVMSGGTIGLTELTAGVPFPIVPLEIMRHAVGPQVSTLVLTAKTLKPEEAAAIGLVDEVVAPDDLLPVALKHAAKLGTIRSDVYAFSKQQLQQPARARIDAGDDRQVIEMWSSQATRDFLREFMASLSRR</sequence>
<reference evidence="1 2" key="1">
    <citation type="submission" date="2021-03" db="EMBL/GenBank/DDBJ databases">
        <title>Sequencing the genomes of 1000 actinobacteria strains.</title>
        <authorList>
            <person name="Klenk H.-P."/>
        </authorList>
    </citation>
    <scope>NUCLEOTIDE SEQUENCE [LARGE SCALE GENOMIC DNA]</scope>
    <source>
        <strain evidence="1 2">DSM 46670</strain>
    </source>
</reference>
<accession>A0ABS4TZL9</accession>
<dbReference type="RefSeq" id="WP_209646543.1">
    <property type="nucleotide sequence ID" value="NZ_JAGINW010000001.1"/>
</dbReference>
<dbReference type="PANTHER" id="PTHR11941">
    <property type="entry name" value="ENOYL-COA HYDRATASE-RELATED"/>
    <property type="match status" value="1"/>
</dbReference>
<keyword evidence="1" id="KW-0456">Lyase</keyword>
<evidence type="ECO:0000313" key="1">
    <source>
        <dbReference type="EMBL" id="MBP2329847.1"/>
    </source>
</evidence>
<dbReference type="PANTHER" id="PTHR11941:SF45">
    <property type="entry name" value="ENOYL-COA DELTA ISOMERASE 1, MITOCHONDRIAL"/>
    <property type="match status" value="1"/>
</dbReference>
<dbReference type="Gene3D" id="3.90.226.10">
    <property type="entry name" value="2-enoyl-CoA Hydratase, Chain A, domain 1"/>
    <property type="match status" value="1"/>
</dbReference>
<gene>
    <name evidence="1" type="ORF">JOF56_010232</name>
</gene>
<proteinExistence type="predicted"/>
<dbReference type="Pfam" id="PF00378">
    <property type="entry name" value="ECH_1"/>
    <property type="match status" value="1"/>
</dbReference>
<dbReference type="InterPro" id="IPR029045">
    <property type="entry name" value="ClpP/crotonase-like_dom_sf"/>
</dbReference>
<dbReference type="GO" id="GO:0004300">
    <property type="term" value="F:enoyl-CoA hydratase activity"/>
    <property type="evidence" value="ECO:0007669"/>
    <property type="project" value="UniProtKB-EC"/>
</dbReference>
<dbReference type="EMBL" id="JAGINW010000001">
    <property type="protein sequence ID" value="MBP2329847.1"/>
    <property type="molecule type" value="Genomic_DNA"/>
</dbReference>
<dbReference type="CDD" id="cd06558">
    <property type="entry name" value="crotonase-like"/>
    <property type="match status" value="1"/>
</dbReference>
<name>A0ABS4TZL9_9PSEU</name>
<organism evidence="1 2">
    <name type="scientific">Kibdelosporangium banguiense</name>
    <dbReference type="NCBI Taxonomy" id="1365924"/>
    <lineage>
        <taxon>Bacteria</taxon>
        <taxon>Bacillati</taxon>
        <taxon>Actinomycetota</taxon>
        <taxon>Actinomycetes</taxon>
        <taxon>Pseudonocardiales</taxon>
        <taxon>Pseudonocardiaceae</taxon>
        <taxon>Kibdelosporangium</taxon>
    </lineage>
</organism>
<keyword evidence="2" id="KW-1185">Reference proteome</keyword>